<dbReference type="EMBL" id="EF579802">
    <property type="protein sequence ID" value="ABR10476.1"/>
    <property type="molecule type" value="Genomic_DNA"/>
</dbReference>
<dbReference type="OrthoDB" id="21009at10239"/>
<dbReference type="RefSeq" id="YP_001294806.1">
    <property type="nucleotide sequence ID" value="NC_009603.1"/>
</dbReference>
<proteinExistence type="predicted"/>
<dbReference type="GeneID" id="5309152"/>
<keyword evidence="2" id="KW-1185">Reference proteome</keyword>
<dbReference type="Proteomes" id="UP000001999">
    <property type="component" value="Segment"/>
</dbReference>
<accession>A6N204</accession>
<evidence type="ECO:0000313" key="1">
    <source>
        <dbReference type="EMBL" id="ABR10476.1"/>
    </source>
</evidence>
<protein>
    <recommendedName>
        <fullName evidence="3">Tail terminator</fullName>
    </recommendedName>
</protein>
<organism evidence="1 2">
    <name type="scientific">Microbacterium phage Min1</name>
    <dbReference type="NCBI Taxonomy" id="446529"/>
    <lineage>
        <taxon>Viruses</taxon>
        <taxon>Duplodnaviria</taxon>
        <taxon>Heunggongvirae</taxon>
        <taxon>Uroviricota</taxon>
        <taxon>Caudoviricetes</taxon>
        <taxon>Minunavirus</taxon>
        <taxon>Minunavirus Min1</taxon>
    </lineage>
</organism>
<evidence type="ECO:0000313" key="2">
    <source>
        <dbReference type="Proteomes" id="UP000001999"/>
    </source>
</evidence>
<dbReference type="KEGG" id="vg:5309152"/>
<evidence type="ECO:0008006" key="3">
    <source>
        <dbReference type="Google" id="ProtNLM"/>
    </source>
</evidence>
<reference evidence="1 2" key="1">
    <citation type="submission" date="2007-04" db="EMBL/GenBank/DDBJ databases">
        <title>Isolation, characterization and complete nucleotide sequence of a novel temperate bacteriophage Min1, isolated from the nematode pathogen Microbacterium nematophilum.</title>
        <authorList>
            <person name="Akimkina T.V."/>
            <person name="Venien-Bryan C."/>
            <person name="Hodgkin J.A."/>
        </authorList>
    </citation>
    <scope>NUCLEOTIDE SEQUENCE [LARGE SCALE GENOMIC DNA]</scope>
</reference>
<sequence length="139" mass="15296">MRVAPPDLEEWFTALLRAEVRAAGVDAEVGNKEPDNLRVPLRRPLIVVRDDSGDRRDWTTFDRSVGFTVLAGTKQNDKPANDLARVVASIVHDHELPLIEGSPIAAVVFDGCRGPYAVPDTIDVARRYLTGQYVASGSW</sequence>
<name>A6N204_9CAUD</name>